<dbReference type="PANTHER" id="PTHR36587">
    <property type="entry name" value="EXPRESSION SITE-ASSOCIATED GENE 3 (ESAG3)-LIKE PROTEIN"/>
    <property type="match status" value="1"/>
</dbReference>
<evidence type="ECO:0000313" key="3">
    <source>
        <dbReference type="Proteomes" id="UP001562354"/>
    </source>
</evidence>
<dbReference type="EMBL" id="JBFMKM010000007">
    <property type="protein sequence ID" value="KAL1305404.1"/>
    <property type="molecule type" value="Genomic_DNA"/>
</dbReference>
<dbReference type="PANTHER" id="PTHR36587:SF2">
    <property type="entry name" value="EXPRESSION SITE-ASSOCIATED GENE 3 (ESAG3)-LIKE PROTEIN"/>
    <property type="match status" value="1"/>
</dbReference>
<reference evidence="2 3" key="1">
    <citation type="submission" date="2024-07" db="EMBL/GenBank/DDBJ databases">
        <title>Draft sequence of the Neodothiora populina.</title>
        <authorList>
            <person name="Drown D.D."/>
            <person name="Schuette U.S."/>
            <person name="Buechlein A.B."/>
            <person name="Rusch D.R."/>
            <person name="Winton L.W."/>
            <person name="Adams G.A."/>
        </authorList>
    </citation>
    <scope>NUCLEOTIDE SEQUENCE [LARGE SCALE GENOMIC DNA]</scope>
    <source>
        <strain evidence="2 3">CPC 39397</strain>
    </source>
</reference>
<name>A0ABR3PHA7_9PEZI</name>
<comment type="caution">
    <text evidence="2">The sequence shown here is derived from an EMBL/GenBank/DDBJ whole genome shotgun (WGS) entry which is preliminary data.</text>
</comment>
<proteinExistence type="predicted"/>
<gene>
    <name evidence="2" type="ORF">AAFC00_002292</name>
</gene>
<keyword evidence="3" id="KW-1185">Reference proteome</keyword>
<dbReference type="CDD" id="cd22997">
    <property type="entry name" value="GT_LH"/>
    <property type="match status" value="1"/>
</dbReference>
<organism evidence="2 3">
    <name type="scientific">Neodothiora populina</name>
    <dbReference type="NCBI Taxonomy" id="2781224"/>
    <lineage>
        <taxon>Eukaryota</taxon>
        <taxon>Fungi</taxon>
        <taxon>Dikarya</taxon>
        <taxon>Ascomycota</taxon>
        <taxon>Pezizomycotina</taxon>
        <taxon>Dothideomycetes</taxon>
        <taxon>Dothideomycetidae</taxon>
        <taxon>Dothideales</taxon>
        <taxon>Dothioraceae</taxon>
        <taxon>Neodothiora</taxon>
    </lineage>
</organism>
<dbReference type="GeneID" id="95975994"/>
<keyword evidence="1" id="KW-0812">Transmembrane</keyword>
<dbReference type="RefSeq" id="XP_069201677.1">
    <property type="nucleotide sequence ID" value="XM_069341589.1"/>
</dbReference>
<keyword evidence="1" id="KW-1133">Transmembrane helix</keyword>
<feature type="transmembrane region" description="Helical" evidence="1">
    <location>
        <begin position="12"/>
        <end position="33"/>
    </location>
</feature>
<evidence type="ECO:0000313" key="2">
    <source>
        <dbReference type="EMBL" id="KAL1305404.1"/>
    </source>
</evidence>
<dbReference type="Proteomes" id="UP001562354">
    <property type="component" value="Unassembled WGS sequence"/>
</dbReference>
<sequence>MLAHPATLLRNASRPVVALFAAVPVLFLFWYLFAGTLHPLPQGALHYLIPATSSNTDLCKLLVSGQILHYPIPALINWGAPEAKDAYKQHLAKIETILNYLNKLQATKTAADDDLILILDGFDIWLQLHHEVLIKRYFKVIDDTNARSEALYGHPARHSVLFGPDKICWPIDFSRPACWAVPDLPLDRGAFGPPAGTEDHNMPRWLNSGTIMGPLGDMRDMFQATLDLTQKNHTTDSDQFYFANVWGDQEYARLSSDPTRLQKRMDIIDPQESRIRESSHFRAASVIEPGQRTEYFVTLDYLSELFQTLAFYKGFLTWMRPDHSWTPSVAGEYPGVERYKFEVPQDVIDSPSPYADLKTYNGTMTTAQAGLASRMWENIELCINTITNQVPVSLHFTGEKGLRAIWWEKIWFQAESRLLRQAALAAPERPLNGGKPINGKVWVNGLPPGSDGDRSGAMGDNEEFLTWDRLCATHEHWVFDNHAA</sequence>
<protein>
    <submittedName>
        <fullName evidence="2">Uncharacterized protein</fullName>
    </submittedName>
</protein>
<accession>A0ABR3PHA7</accession>
<evidence type="ECO:0000256" key="1">
    <source>
        <dbReference type="SAM" id="Phobius"/>
    </source>
</evidence>
<keyword evidence="1" id="KW-0472">Membrane</keyword>